<evidence type="ECO:0000256" key="2">
    <source>
        <dbReference type="ARBA" id="ARBA00022452"/>
    </source>
</evidence>
<evidence type="ECO:0000256" key="6">
    <source>
        <dbReference type="ARBA" id="ARBA00023237"/>
    </source>
</evidence>
<dbReference type="SUPFAM" id="SSF56954">
    <property type="entry name" value="Outer membrane efflux proteins (OEP)"/>
    <property type="match status" value="1"/>
</dbReference>
<comment type="similarity">
    <text evidence="1 8">Belongs to the outer membrane factor (OMF) (TC 1.B.17) family.</text>
</comment>
<evidence type="ECO:0000256" key="4">
    <source>
        <dbReference type="ARBA" id="ARBA00023136"/>
    </source>
</evidence>
<keyword evidence="2 8" id="KW-1134">Transmembrane beta strand</keyword>
<organism evidence="10 11">
    <name type="scientific">Pseudomonas syringae</name>
    <dbReference type="NCBI Taxonomy" id="317"/>
    <lineage>
        <taxon>Bacteria</taxon>
        <taxon>Pseudomonadati</taxon>
        <taxon>Pseudomonadota</taxon>
        <taxon>Gammaproteobacteria</taxon>
        <taxon>Pseudomonadales</taxon>
        <taxon>Pseudomonadaceae</taxon>
        <taxon>Pseudomonas</taxon>
    </lineage>
</organism>
<dbReference type="PANTHER" id="PTHR30203">
    <property type="entry name" value="OUTER MEMBRANE CATION EFFLUX PROTEIN"/>
    <property type="match status" value="1"/>
</dbReference>
<evidence type="ECO:0000256" key="1">
    <source>
        <dbReference type="ARBA" id="ARBA00007613"/>
    </source>
</evidence>
<keyword evidence="6" id="KW-0998">Cell outer membrane</keyword>
<dbReference type="Proteomes" id="UP000814207">
    <property type="component" value="Unassembled WGS sequence"/>
</dbReference>
<evidence type="ECO:0000256" key="9">
    <source>
        <dbReference type="SAM" id="MobiDB-lite"/>
    </source>
</evidence>
<evidence type="ECO:0000256" key="7">
    <source>
        <dbReference type="ARBA" id="ARBA00023288"/>
    </source>
</evidence>
<name>A0A9Q3X668_PSESX</name>
<proteinExistence type="inferred from homology"/>
<dbReference type="Gene3D" id="1.20.1600.10">
    <property type="entry name" value="Outer membrane efflux proteins (OEP)"/>
    <property type="match status" value="1"/>
</dbReference>
<feature type="signal peptide" evidence="8">
    <location>
        <begin position="1"/>
        <end position="22"/>
    </location>
</feature>
<dbReference type="EMBL" id="WKEU01000090">
    <property type="protein sequence ID" value="MCF5064933.1"/>
    <property type="molecule type" value="Genomic_DNA"/>
</dbReference>
<dbReference type="Gene3D" id="2.20.200.10">
    <property type="entry name" value="Outer membrane efflux proteins (OEP)"/>
    <property type="match status" value="1"/>
</dbReference>
<comment type="caution">
    <text evidence="10">The sequence shown here is derived from an EMBL/GenBank/DDBJ whole genome shotgun (WGS) entry which is preliminary data.</text>
</comment>
<dbReference type="PROSITE" id="PS51257">
    <property type="entry name" value="PROKAR_LIPOPROTEIN"/>
    <property type="match status" value="1"/>
</dbReference>
<dbReference type="Pfam" id="PF02321">
    <property type="entry name" value="OEP"/>
    <property type="match status" value="2"/>
</dbReference>
<gene>
    <name evidence="10" type="ORF">GIW73_18550</name>
</gene>
<evidence type="ECO:0000313" key="10">
    <source>
        <dbReference type="EMBL" id="MCF5064933.1"/>
    </source>
</evidence>
<feature type="chain" id="PRO_5040541706" evidence="8">
    <location>
        <begin position="23"/>
        <end position="479"/>
    </location>
</feature>
<evidence type="ECO:0000256" key="3">
    <source>
        <dbReference type="ARBA" id="ARBA00022692"/>
    </source>
</evidence>
<evidence type="ECO:0000256" key="8">
    <source>
        <dbReference type="RuleBase" id="RU362097"/>
    </source>
</evidence>
<dbReference type="GO" id="GO:0009279">
    <property type="term" value="C:cell outer membrane"/>
    <property type="evidence" value="ECO:0007669"/>
    <property type="project" value="UniProtKB-SubCell"/>
</dbReference>
<comment type="subcellular location">
    <subcellularLocation>
        <location evidence="8">Cell outer membrane</location>
        <topology evidence="8">Lipid-anchor</topology>
    </subcellularLocation>
</comment>
<keyword evidence="5 8" id="KW-0564">Palmitate</keyword>
<sequence length="479" mass="51422">MRPRLNPLVALMLLALQGCSMAPTYTVPSVALPAGYREQTSDGPWHSAQPCDQLAPEWWTLYNDSRLNDLQQQLLKANPDLAAALAHFDASQAYASQLHAGLFPQISASAQPLRQRQSDSRPLRGTTQPSVYNSNTAGFSLSYDLDLWGKIRNQVAAGDAQAQASGDDLAVARLSLQHQLATLYVQLNGLDAQARILNSSLDDFSQALQLTRSRYEGQIASELDLTRAQNQLAEAKAQLDEVSGQRNLTEHAIGELVGVAASDFTLPPSQQLMALPGIPAQLPSHLLQRRPDIAAAERRVFAANANIGVAKAAWYPDFSLTGLIGGQTQGVGNLLSAGNRYWALGPLMNVPIFDGGRLSANERQAKAEFDEASAQYRSQVLKAVREVEDNLGQLRDLQQEAQDEKAAADAAGHTQGLAMNSYQAGAVSYLDVVTAQTAALQAQRTLQAVQTRQLQASVGLVTALGGGWEPENVLGSAPL</sequence>
<protein>
    <submittedName>
        <fullName evidence="10">Efflux transporter outer membrane subunit</fullName>
    </submittedName>
</protein>
<keyword evidence="8" id="KW-0732">Signal</keyword>
<dbReference type="InterPro" id="IPR003423">
    <property type="entry name" value="OMP_efflux"/>
</dbReference>
<keyword evidence="3 8" id="KW-0812">Transmembrane</keyword>
<evidence type="ECO:0000313" key="11">
    <source>
        <dbReference type="Proteomes" id="UP000814207"/>
    </source>
</evidence>
<keyword evidence="4 8" id="KW-0472">Membrane</keyword>
<feature type="region of interest" description="Disordered" evidence="9">
    <location>
        <begin position="111"/>
        <end position="131"/>
    </location>
</feature>
<dbReference type="InterPro" id="IPR010131">
    <property type="entry name" value="MdtP/NodT-like"/>
</dbReference>
<reference evidence="10" key="1">
    <citation type="submission" date="2019-11" db="EMBL/GenBank/DDBJ databases">
        <title>Epiphytic Pseudomonas syringae from cherry orchards.</title>
        <authorList>
            <person name="Hulin M.T."/>
        </authorList>
    </citation>
    <scope>NUCLEOTIDE SEQUENCE</scope>
    <source>
        <strain evidence="10">PA-6-9A</strain>
    </source>
</reference>
<keyword evidence="7 8" id="KW-0449">Lipoprotein</keyword>
<dbReference type="PANTHER" id="PTHR30203:SF33">
    <property type="entry name" value="BLR4455 PROTEIN"/>
    <property type="match status" value="1"/>
</dbReference>
<dbReference type="GO" id="GO:0015562">
    <property type="term" value="F:efflux transmembrane transporter activity"/>
    <property type="evidence" value="ECO:0007669"/>
    <property type="project" value="InterPro"/>
</dbReference>
<dbReference type="NCBIfam" id="TIGR01845">
    <property type="entry name" value="outer_NodT"/>
    <property type="match status" value="1"/>
</dbReference>
<evidence type="ECO:0000256" key="5">
    <source>
        <dbReference type="ARBA" id="ARBA00023139"/>
    </source>
</evidence>
<accession>A0A9Q3X668</accession>
<dbReference type="AlphaFoldDB" id="A0A9Q3X668"/>